<dbReference type="EMBL" id="CM029044">
    <property type="protein sequence ID" value="KAG2606030.1"/>
    <property type="molecule type" value="Genomic_DNA"/>
</dbReference>
<organism evidence="1 2">
    <name type="scientific">Panicum virgatum</name>
    <name type="common">Blackwell switchgrass</name>
    <dbReference type="NCBI Taxonomy" id="38727"/>
    <lineage>
        <taxon>Eukaryota</taxon>
        <taxon>Viridiplantae</taxon>
        <taxon>Streptophyta</taxon>
        <taxon>Embryophyta</taxon>
        <taxon>Tracheophyta</taxon>
        <taxon>Spermatophyta</taxon>
        <taxon>Magnoliopsida</taxon>
        <taxon>Liliopsida</taxon>
        <taxon>Poales</taxon>
        <taxon>Poaceae</taxon>
        <taxon>PACMAD clade</taxon>
        <taxon>Panicoideae</taxon>
        <taxon>Panicodae</taxon>
        <taxon>Paniceae</taxon>
        <taxon>Panicinae</taxon>
        <taxon>Panicum</taxon>
        <taxon>Panicum sect. Hiantes</taxon>
    </lineage>
</organism>
<protein>
    <submittedName>
        <fullName evidence="1">Uncharacterized protein</fullName>
    </submittedName>
</protein>
<name>A0A8T0T4Q9_PANVG</name>
<proteinExistence type="predicted"/>
<evidence type="ECO:0000313" key="1">
    <source>
        <dbReference type="EMBL" id="KAG2606030.1"/>
    </source>
</evidence>
<keyword evidence="2" id="KW-1185">Reference proteome</keyword>
<evidence type="ECO:0000313" key="2">
    <source>
        <dbReference type="Proteomes" id="UP000823388"/>
    </source>
</evidence>
<accession>A0A8T0T4Q9</accession>
<sequence length="67" mass="7885">MVRAYDKLVKHRVFRKGELTKGKFKPKWEGPYVVEQVYDGGAYQLIDHRGVRLMPPINGGFLKKYFQ</sequence>
<comment type="caution">
    <text evidence="1">The sequence shown here is derived from an EMBL/GenBank/DDBJ whole genome shotgun (WGS) entry which is preliminary data.</text>
</comment>
<dbReference type="Proteomes" id="UP000823388">
    <property type="component" value="Chromosome 4N"/>
</dbReference>
<dbReference type="AlphaFoldDB" id="A0A8T0T4Q9"/>
<gene>
    <name evidence="1" type="ORF">PVAP13_4NG148513</name>
</gene>
<reference evidence="1" key="1">
    <citation type="submission" date="2020-05" db="EMBL/GenBank/DDBJ databases">
        <title>WGS assembly of Panicum virgatum.</title>
        <authorList>
            <person name="Lovell J.T."/>
            <person name="Jenkins J."/>
            <person name="Shu S."/>
            <person name="Juenger T.E."/>
            <person name="Schmutz J."/>
        </authorList>
    </citation>
    <scope>NUCLEOTIDE SEQUENCE</scope>
    <source>
        <strain evidence="1">AP13</strain>
    </source>
</reference>